<protein>
    <submittedName>
        <fullName evidence="2">Uncharacterized protein</fullName>
    </submittedName>
</protein>
<evidence type="ECO:0000313" key="3">
    <source>
        <dbReference type="Proteomes" id="UP000270924"/>
    </source>
</evidence>
<proteinExistence type="predicted"/>
<dbReference type="OrthoDB" id="5838070at2759"/>
<evidence type="ECO:0000313" key="2">
    <source>
        <dbReference type="EMBL" id="VDM13829.1"/>
    </source>
</evidence>
<dbReference type="EMBL" id="UYWW01004931">
    <property type="protein sequence ID" value="VDM13829.1"/>
    <property type="molecule type" value="Genomic_DNA"/>
</dbReference>
<sequence length="119" mass="14784">MLGYSTEVNASLSRHQYSRETVRQESMLRNVYNVENIDEYDRSERNRNSLNYDNDYHDRHYYDPIEQSDGYFHPSTSGEQYQSDEYHNDNEARYVFYFFNYQILNSFFFFKLEFRIFFF</sequence>
<gene>
    <name evidence="2" type="ORF">WBA_LOCUS7215</name>
</gene>
<evidence type="ECO:0000256" key="1">
    <source>
        <dbReference type="SAM" id="MobiDB-lite"/>
    </source>
</evidence>
<feature type="compositionally biased region" description="Basic and acidic residues" evidence="1">
    <location>
        <begin position="54"/>
        <end position="63"/>
    </location>
</feature>
<dbReference type="Proteomes" id="UP000270924">
    <property type="component" value="Unassembled WGS sequence"/>
</dbReference>
<reference evidence="2 3" key="1">
    <citation type="submission" date="2018-11" db="EMBL/GenBank/DDBJ databases">
        <authorList>
            <consortium name="Pathogen Informatics"/>
        </authorList>
    </citation>
    <scope>NUCLEOTIDE SEQUENCE [LARGE SCALE GENOMIC DNA]</scope>
</reference>
<name>A0A3P7ECP2_WUCBA</name>
<dbReference type="AlphaFoldDB" id="A0A3P7ECP2"/>
<accession>A0A3P7ECP2</accession>
<organism evidence="2 3">
    <name type="scientific">Wuchereria bancrofti</name>
    <dbReference type="NCBI Taxonomy" id="6293"/>
    <lineage>
        <taxon>Eukaryota</taxon>
        <taxon>Metazoa</taxon>
        <taxon>Ecdysozoa</taxon>
        <taxon>Nematoda</taxon>
        <taxon>Chromadorea</taxon>
        <taxon>Rhabditida</taxon>
        <taxon>Spirurina</taxon>
        <taxon>Spiruromorpha</taxon>
        <taxon>Filarioidea</taxon>
        <taxon>Onchocercidae</taxon>
        <taxon>Wuchereria</taxon>
    </lineage>
</organism>
<feature type="region of interest" description="Disordered" evidence="1">
    <location>
        <begin position="43"/>
        <end position="84"/>
    </location>
</feature>
<feature type="compositionally biased region" description="Polar residues" evidence="1">
    <location>
        <begin position="74"/>
        <end position="83"/>
    </location>
</feature>
<dbReference type="InParanoid" id="A0A3P7ECP2"/>
<keyword evidence="3" id="KW-1185">Reference proteome</keyword>